<name>F8NYL1_SERL9</name>
<evidence type="ECO:0000313" key="1">
    <source>
        <dbReference type="EMBL" id="EGO23682.1"/>
    </source>
</evidence>
<sequence length="75" mass="8249">MRPLIHSVQAVNPTDALLLDISAVLVSFCRINVRLQGTGLWIYKHGDSAGGVDVIAGFTIQYIRAERMEHIISSI</sequence>
<dbReference type="HOGENOM" id="CLU_2672628_0_0_1"/>
<dbReference type="GeneID" id="18819670"/>
<dbReference type="EMBL" id="GL945435">
    <property type="protein sequence ID" value="EGO23682.1"/>
    <property type="molecule type" value="Genomic_DNA"/>
</dbReference>
<protein>
    <submittedName>
        <fullName evidence="1">Uncharacterized protein</fullName>
    </submittedName>
</protein>
<reference evidence="1" key="1">
    <citation type="submission" date="2011-04" db="EMBL/GenBank/DDBJ databases">
        <title>Evolution of plant cell wall degrading machinery underlies the functional diversity of forest fungi.</title>
        <authorList>
            <consortium name="US DOE Joint Genome Institute (JGI-PGF)"/>
            <person name="Eastwood D.C."/>
            <person name="Floudas D."/>
            <person name="Binder M."/>
            <person name="Majcherczyk A."/>
            <person name="Schneider P."/>
            <person name="Aerts A."/>
            <person name="Asiegbu F.O."/>
            <person name="Baker S.E."/>
            <person name="Barry K."/>
            <person name="Bendiksby M."/>
            <person name="Blumentritt M."/>
            <person name="Coutinho P.M."/>
            <person name="Cullen D."/>
            <person name="Cullen D."/>
            <person name="Gathman A."/>
            <person name="Goodell B."/>
            <person name="Henrissat B."/>
            <person name="Ihrmark K."/>
            <person name="Kauserud H."/>
            <person name="Kohler A."/>
            <person name="LaButti K."/>
            <person name="Lapidus A."/>
            <person name="Lavin J.L."/>
            <person name="Lee Y.-H."/>
            <person name="Lindquist E."/>
            <person name="Lilly W."/>
            <person name="Lucas S."/>
            <person name="Morin E."/>
            <person name="Murat C."/>
            <person name="Oguiza J.A."/>
            <person name="Park J."/>
            <person name="Pisabarro A.G."/>
            <person name="Riley R."/>
            <person name="Rosling A."/>
            <person name="Salamov A."/>
            <person name="Schmidt O."/>
            <person name="Schmutz J."/>
            <person name="Skrede I."/>
            <person name="Stenlid J."/>
            <person name="Wiebenga A."/>
            <person name="Xie X."/>
            <person name="Kues U."/>
            <person name="Hibbett D.S."/>
            <person name="Hoffmeister D."/>
            <person name="Hogberg N."/>
            <person name="Martin F."/>
            <person name="Grigoriev I.V."/>
            <person name="Watkinson S.C."/>
        </authorList>
    </citation>
    <scope>NUCLEOTIDE SEQUENCE</scope>
    <source>
        <strain evidence="1">S7.9</strain>
    </source>
</reference>
<gene>
    <name evidence="1" type="ORF">SERLADRAFT_469872</name>
</gene>
<accession>F8NYL1</accession>
<proteinExistence type="predicted"/>
<dbReference type="Proteomes" id="UP000008064">
    <property type="component" value="Unassembled WGS sequence"/>
</dbReference>
<dbReference type="RefSeq" id="XP_007319444.1">
    <property type="nucleotide sequence ID" value="XM_007319382.1"/>
</dbReference>
<dbReference type="AlphaFoldDB" id="F8NYL1"/>
<organism>
    <name type="scientific">Serpula lacrymans var. lacrymans (strain S7.9)</name>
    <name type="common">Dry rot fungus</name>
    <dbReference type="NCBI Taxonomy" id="578457"/>
    <lineage>
        <taxon>Eukaryota</taxon>
        <taxon>Fungi</taxon>
        <taxon>Dikarya</taxon>
        <taxon>Basidiomycota</taxon>
        <taxon>Agaricomycotina</taxon>
        <taxon>Agaricomycetes</taxon>
        <taxon>Agaricomycetidae</taxon>
        <taxon>Boletales</taxon>
        <taxon>Coniophorineae</taxon>
        <taxon>Serpulaceae</taxon>
        <taxon>Serpula</taxon>
    </lineage>
</organism>
<dbReference type="KEGG" id="sla:SERLADRAFT_469872"/>